<dbReference type="Proteomes" id="UP001220256">
    <property type="component" value="Unassembled WGS sequence"/>
</dbReference>
<protein>
    <submittedName>
        <fullName evidence="1">Major facilitator superfamily domain general substrate transporter</fullName>
    </submittedName>
</protein>
<dbReference type="EMBL" id="JAPVEB010000003">
    <property type="protein sequence ID" value="KAJ5271261.1"/>
    <property type="molecule type" value="Genomic_DNA"/>
</dbReference>
<organism evidence="1 2">
    <name type="scientific">Penicillium chrysogenum</name>
    <name type="common">Penicillium notatum</name>
    <dbReference type="NCBI Taxonomy" id="5076"/>
    <lineage>
        <taxon>Eukaryota</taxon>
        <taxon>Fungi</taxon>
        <taxon>Dikarya</taxon>
        <taxon>Ascomycota</taxon>
        <taxon>Pezizomycotina</taxon>
        <taxon>Eurotiomycetes</taxon>
        <taxon>Eurotiomycetidae</taxon>
        <taxon>Eurotiales</taxon>
        <taxon>Aspergillaceae</taxon>
        <taxon>Penicillium</taxon>
        <taxon>Penicillium chrysogenum species complex</taxon>
    </lineage>
</organism>
<name>A0ABQ8WNC2_PENCH</name>
<accession>A0ABQ8WNC2</accession>
<gene>
    <name evidence="1" type="ORF">N7505_007019</name>
</gene>
<proteinExistence type="predicted"/>
<comment type="caution">
    <text evidence="1">The sequence shown here is derived from an EMBL/GenBank/DDBJ whole genome shotgun (WGS) entry which is preliminary data.</text>
</comment>
<keyword evidence="2" id="KW-1185">Reference proteome</keyword>
<evidence type="ECO:0000313" key="1">
    <source>
        <dbReference type="EMBL" id="KAJ5271261.1"/>
    </source>
</evidence>
<sequence>MFAGYMQAAAYMDFNGKHGLPGWRYLTLIIYGRLLVTGPLGDGRSSFSLLSTIPICIVTDISFSRMFLAAQNHSHKSEPRTILQTFAYEGLTVPSELKVSRAIHKRVFK</sequence>
<reference evidence="1 2" key="1">
    <citation type="journal article" date="2023" name="IMA Fungus">
        <title>Comparative genomic study of the Penicillium genus elucidates a diverse pangenome and 15 lateral gene transfer events.</title>
        <authorList>
            <person name="Petersen C."/>
            <person name="Sorensen T."/>
            <person name="Nielsen M.R."/>
            <person name="Sondergaard T.E."/>
            <person name="Sorensen J.L."/>
            <person name="Fitzpatrick D.A."/>
            <person name="Frisvad J.C."/>
            <person name="Nielsen K.L."/>
        </authorList>
    </citation>
    <scope>NUCLEOTIDE SEQUENCE [LARGE SCALE GENOMIC DNA]</scope>
    <source>
        <strain evidence="1 2">IBT 3361</strain>
    </source>
</reference>
<evidence type="ECO:0000313" key="2">
    <source>
        <dbReference type="Proteomes" id="UP001220256"/>
    </source>
</evidence>